<evidence type="ECO:0000313" key="6">
    <source>
        <dbReference type="Proteomes" id="UP001139534"/>
    </source>
</evidence>
<proteinExistence type="predicted"/>
<feature type="compositionally biased region" description="Basic and acidic residues" evidence="1">
    <location>
        <begin position="320"/>
        <end position="338"/>
    </location>
</feature>
<feature type="domain" description="WYL" evidence="3">
    <location>
        <begin position="139"/>
        <end position="202"/>
    </location>
</feature>
<dbReference type="InterPro" id="IPR036390">
    <property type="entry name" value="WH_DNA-bd_sf"/>
</dbReference>
<accession>A0A9X1Y2P8</accession>
<dbReference type="InterPro" id="IPR057727">
    <property type="entry name" value="WCX_dom"/>
</dbReference>
<feature type="domain" description="WCX" evidence="4">
    <location>
        <begin position="237"/>
        <end position="310"/>
    </location>
</feature>
<dbReference type="PANTHER" id="PTHR34580:SF3">
    <property type="entry name" value="PROTEIN PAFB"/>
    <property type="match status" value="1"/>
</dbReference>
<dbReference type="InterPro" id="IPR028349">
    <property type="entry name" value="PafC-like"/>
</dbReference>
<dbReference type="InterPro" id="IPR013196">
    <property type="entry name" value="HTH_11"/>
</dbReference>
<dbReference type="Gene3D" id="1.10.10.10">
    <property type="entry name" value="Winged helix-like DNA-binding domain superfamily/Winged helix DNA-binding domain"/>
    <property type="match status" value="1"/>
</dbReference>
<dbReference type="RefSeq" id="WP_248553804.1">
    <property type="nucleotide sequence ID" value="NZ_JALPRK010000030.1"/>
</dbReference>
<evidence type="ECO:0000259" key="3">
    <source>
        <dbReference type="Pfam" id="PF13280"/>
    </source>
</evidence>
<dbReference type="Proteomes" id="UP001139534">
    <property type="component" value="Unassembled WGS sequence"/>
</dbReference>
<evidence type="ECO:0000256" key="1">
    <source>
        <dbReference type="SAM" id="MobiDB-lite"/>
    </source>
</evidence>
<dbReference type="InterPro" id="IPR026881">
    <property type="entry name" value="WYL_dom"/>
</dbReference>
<name>A0A9X1Y2P8_9BACL</name>
<gene>
    <name evidence="5" type="ORF">M0651_21855</name>
</gene>
<comment type="caution">
    <text evidence="5">The sequence shown here is derived from an EMBL/GenBank/DDBJ whole genome shotgun (WGS) entry which is preliminary data.</text>
</comment>
<dbReference type="Pfam" id="PF13280">
    <property type="entry name" value="WYL"/>
    <property type="match status" value="1"/>
</dbReference>
<dbReference type="Pfam" id="PF25583">
    <property type="entry name" value="WCX"/>
    <property type="match status" value="1"/>
</dbReference>
<protein>
    <submittedName>
        <fullName evidence="5">WYL domain-containing protein</fullName>
    </submittedName>
</protein>
<reference evidence="5" key="1">
    <citation type="submission" date="2022-04" db="EMBL/GenBank/DDBJ databases">
        <authorList>
            <person name="Seo M.-J."/>
        </authorList>
    </citation>
    <scope>NUCLEOTIDE SEQUENCE</scope>
    <source>
        <strain evidence="5">MBLB2552</strain>
    </source>
</reference>
<organism evidence="5 6">
    <name type="scientific">Paenibacillus mellifer</name>
    <dbReference type="NCBI Taxonomy" id="2937794"/>
    <lineage>
        <taxon>Bacteria</taxon>
        <taxon>Bacillati</taxon>
        <taxon>Bacillota</taxon>
        <taxon>Bacilli</taxon>
        <taxon>Bacillales</taxon>
        <taxon>Paenibacillaceae</taxon>
        <taxon>Paenibacillus</taxon>
    </lineage>
</organism>
<feature type="domain" description="Helix-turn-helix type 11" evidence="2">
    <location>
        <begin position="6"/>
        <end position="56"/>
    </location>
</feature>
<evidence type="ECO:0000259" key="2">
    <source>
        <dbReference type="Pfam" id="PF08279"/>
    </source>
</evidence>
<sequence>MKRMDRMMAIVMALQQRPETAQSLAEKLEVSKRTVLRDMQALAEIGIPLYALSGPGGGFRLMDGFRLPPLQLDAGEALTVLLALDGMGKYGGSPFREAKWTVADKIRSALPEQMLGQIAPLLRHVEMEVPERGTQAPFLSALLGYAAGGQWIRAEYRSVNHRRQLTLKPLRVYAAHGFWYCEAESLTHGEKRTFRVDRFVEVDETSPPPEAGAGRGEVAKQRHALTRAPREDFRLLVKLTYRGSLLAEQDPHFGHQVEQTGEDEWRLDCTLPGSEWDWAVSHFFSLGHDAEVLEPWALREELHQRAVKLAELYRTGRDTPARETDVGYEKTGGSRDETQNDGIDDWC</sequence>
<dbReference type="PIRSF" id="PIRSF016838">
    <property type="entry name" value="PafC"/>
    <property type="match status" value="1"/>
</dbReference>
<dbReference type="InterPro" id="IPR051534">
    <property type="entry name" value="CBASS_pafABC_assoc_protein"/>
</dbReference>
<dbReference type="AlphaFoldDB" id="A0A9X1Y2P8"/>
<feature type="region of interest" description="Disordered" evidence="1">
    <location>
        <begin position="204"/>
        <end position="223"/>
    </location>
</feature>
<dbReference type="PANTHER" id="PTHR34580">
    <property type="match status" value="1"/>
</dbReference>
<dbReference type="SUPFAM" id="SSF46785">
    <property type="entry name" value="Winged helix' DNA-binding domain"/>
    <property type="match status" value="1"/>
</dbReference>
<dbReference type="Pfam" id="PF08279">
    <property type="entry name" value="HTH_11"/>
    <property type="match status" value="1"/>
</dbReference>
<dbReference type="PROSITE" id="PS52050">
    <property type="entry name" value="WYL"/>
    <property type="match status" value="1"/>
</dbReference>
<dbReference type="InterPro" id="IPR036388">
    <property type="entry name" value="WH-like_DNA-bd_sf"/>
</dbReference>
<evidence type="ECO:0000259" key="4">
    <source>
        <dbReference type="Pfam" id="PF25583"/>
    </source>
</evidence>
<keyword evidence="6" id="KW-1185">Reference proteome</keyword>
<dbReference type="EMBL" id="JALPRK010000030">
    <property type="protein sequence ID" value="MCK8489819.1"/>
    <property type="molecule type" value="Genomic_DNA"/>
</dbReference>
<feature type="region of interest" description="Disordered" evidence="1">
    <location>
        <begin position="320"/>
        <end position="347"/>
    </location>
</feature>
<evidence type="ECO:0000313" key="5">
    <source>
        <dbReference type="EMBL" id="MCK8489819.1"/>
    </source>
</evidence>